<dbReference type="EMBL" id="JAUCMV010000002">
    <property type="protein sequence ID" value="KAK0417049.1"/>
    <property type="molecule type" value="Genomic_DNA"/>
</dbReference>
<evidence type="ECO:0000256" key="2">
    <source>
        <dbReference type="RuleBase" id="RU000411"/>
    </source>
</evidence>
<reference evidence="4" key="1">
    <citation type="submission" date="2023-06" db="EMBL/GenBank/DDBJ databases">
        <title>Genomic analysis of the entomopathogenic nematode Steinernema hermaphroditum.</title>
        <authorList>
            <person name="Schwarz E.M."/>
            <person name="Heppert J.K."/>
            <person name="Baniya A."/>
            <person name="Schwartz H.T."/>
            <person name="Tan C.-H."/>
            <person name="Antoshechkin I."/>
            <person name="Sternberg P.W."/>
            <person name="Goodrich-Blair H."/>
            <person name="Dillman A.R."/>
        </authorList>
    </citation>
    <scope>NUCLEOTIDE SEQUENCE</scope>
    <source>
        <strain evidence="4">PS9179</strain>
        <tissue evidence="4">Whole animal</tissue>
    </source>
</reference>
<dbReference type="InterPro" id="IPR042178">
    <property type="entry name" value="Serpin_sf_1"/>
</dbReference>
<comment type="similarity">
    <text evidence="1 2">Belongs to the serpin family.</text>
</comment>
<dbReference type="InterPro" id="IPR036186">
    <property type="entry name" value="Serpin_sf"/>
</dbReference>
<dbReference type="InterPro" id="IPR042185">
    <property type="entry name" value="Serpin_sf_2"/>
</dbReference>
<dbReference type="PANTHER" id="PTHR11461">
    <property type="entry name" value="SERINE PROTEASE INHIBITOR, SERPIN"/>
    <property type="match status" value="1"/>
</dbReference>
<dbReference type="SMART" id="SM00093">
    <property type="entry name" value="SERPIN"/>
    <property type="match status" value="1"/>
</dbReference>
<comment type="caution">
    <text evidence="4">The sequence shown here is derived from an EMBL/GenBank/DDBJ whole genome shotgun (WGS) entry which is preliminary data.</text>
</comment>
<dbReference type="Proteomes" id="UP001175271">
    <property type="component" value="Unassembled WGS sequence"/>
</dbReference>
<sequence length="435" mass="49199">MPSARRLWACVQRRFPTCIKRRHSLSRSPKQKAPSHVYPFDFSSIDAAQADFSLALLREFAPEESKIVSPASFGMLLMMVAVGAQGRTKEEILKAVGGVEVGEEAVERHFLRLMEDVAAESTNFELKMANRLYVDWERRLHEEFVARFEAKFPNALRTADFARKENVAEEINAFVKETTNGLLAEAVDADSVQKHFPILGVNALFFKASWEKPFNMTETRLDAFHFDPKRLINVRMMGRKDKFWYARDENCQVLGLPYTGDNTAMFVFLPHKMDGLATLETTLDGRRCLELIRKAGSNSQVIKARIPLFRVATDLSARDHFGGVGIHTAFDPFSADFTAMDGIDDLGRRLFIGDVRHQAIIEVNEDGTVVAAVTCSIYYGCSGIPSPSVPVFLADHPFLFFIVKGTDVLFVGRCAEESSFDQREIDWDEFQRKMR</sequence>
<evidence type="ECO:0000313" key="5">
    <source>
        <dbReference type="Proteomes" id="UP001175271"/>
    </source>
</evidence>
<proteinExistence type="inferred from homology"/>
<dbReference type="Pfam" id="PF00079">
    <property type="entry name" value="Serpin"/>
    <property type="match status" value="1"/>
</dbReference>
<feature type="domain" description="Serpin" evidence="3">
    <location>
        <begin position="54"/>
        <end position="417"/>
    </location>
</feature>
<dbReference type="SUPFAM" id="SSF56574">
    <property type="entry name" value="Serpins"/>
    <property type="match status" value="1"/>
</dbReference>
<evidence type="ECO:0000256" key="1">
    <source>
        <dbReference type="ARBA" id="ARBA00009500"/>
    </source>
</evidence>
<protein>
    <recommendedName>
        <fullName evidence="3">Serpin domain-containing protein</fullName>
    </recommendedName>
</protein>
<dbReference type="InterPro" id="IPR023795">
    <property type="entry name" value="Serpin_CS"/>
</dbReference>
<dbReference type="PROSITE" id="PS00284">
    <property type="entry name" value="SERPIN"/>
    <property type="match status" value="1"/>
</dbReference>
<evidence type="ECO:0000259" key="3">
    <source>
        <dbReference type="SMART" id="SM00093"/>
    </source>
</evidence>
<dbReference type="GO" id="GO:0004867">
    <property type="term" value="F:serine-type endopeptidase inhibitor activity"/>
    <property type="evidence" value="ECO:0007669"/>
    <property type="project" value="InterPro"/>
</dbReference>
<dbReference type="PANTHER" id="PTHR11461:SF211">
    <property type="entry name" value="GH10112P-RELATED"/>
    <property type="match status" value="1"/>
</dbReference>
<evidence type="ECO:0000313" key="4">
    <source>
        <dbReference type="EMBL" id="KAK0417049.1"/>
    </source>
</evidence>
<gene>
    <name evidence="4" type="ORF">QR680_012807</name>
</gene>
<dbReference type="InterPro" id="IPR000215">
    <property type="entry name" value="Serpin_fam"/>
</dbReference>
<dbReference type="InterPro" id="IPR023796">
    <property type="entry name" value="Serpin_dom"/>
</dbReference>
<dbReference type="Gene3D" id="2.30.39.10">
    <property type="entry name" value="Alpha-1-antitrypsin, domain 1"/>
    <property type="match status" value="1"/>
</dbReference>
<keyword evidence="5" id="KW-1185">Reference proteome</keyword>
<dbReference type="GO" id="GO:0005615">
    <property type="term" value="C:extracellular space"/>
    <property type="evidence" value="ECO:0007669"/>
    <property type="project" value="InterPro"/>
</dbReference>
<dbReference type="CDD" id="cd00172">
    <property type="entry name" value="serpin"/>
    <property type="match status" value="1"/>
</dbReference>
<accession>A0AA39M1E5</accession>
<organism evidence="4 5">
    <name type="scientific">Steinernema hermaphroditum</name>
    <dbReference type="NCBI Taxonomy" id="289476"/>
    <lineage>
        <taxon>Eukaryota</taxon>
        <taxon>Metazoa</taxon>
        <taxon>Ecdysozoa</taxon>
        <taxon>Nematoda</taxon>
        <taxon>Chromadorea</taxon>
        <taxon>Rhabditida</taxon>
        <taxon>Tylenchina</taxon>
        <taxon>Panagrolaimomorpha</taxon>
        <taxon>Strongyloidoidea</taxon>
        <taxon>Steinernematidae</taxon>
        <taxon>Steinernema</taxon>
    </lineage>
</organism>
<name>A0AA39M1E5_9BILA</name>
<dbReference type="AlphaFoldDB" id="A0AA39M1E5"/>
<dbReference type="Gene3D" id="3.30.497.10">
    <property type="entry name" value="Antithrombin, subunit I, domain 2"/>
    <property type="match status" value="1"/>
</dbReference>